<gene>
    <name evidence="2" type="ORF">QE152_g7490</name>
</gene>
<protein>
    <submittedName>
        <fullName evidence="2">Uncharacterized protein</fullName>
    </submittedName>
</protein>
<feature type="compositionally biased region" description="Polar residues" evidence="1">
    <location>
        <begin position="42"/>
        <end position="52"/>
    </location>
</feature>
<keyword evidence="3" id="KW-1185">Reference proteome</keyword>
<dbReference type="Proteomes" id="UP001458880">
    <property type="component" value="Unassembled WGS sequence"/>
</dbReference>
<dbReference type="EMBL" id="JASPKY010000055">
    <property type="protein sequence ID" value="KAK9744801.1"/>
    <property type="molecule type" value="Genomic_DNA"/>
</dbReference>
<accession>A0AAW1MF49</accession>
<feature type="compositionally biased region" description="Acidic residues" evidence="1">
    <location>
        <begin position="59"/>
        <end position="81"/>
    </location>
</feature>
<feature type="region of interest" description="Disordered" evidence="1">
    <location>
        <begin position="102"/>
        <end position="125"/>
    </location>
</feature>
<proteinExistence type="predicted"/>
<sequence length="125" mass="13901">MYNIVFAAKKSKDLFFQVTVVFRRVPQQTKTWMATPPKQPPGKQSNSGEPLNTTPSESSEADTTEDDTADDDDEWDSVLELDNVDPRAFGYRLLSESDLTFQLTSTSTTTSTTTSSDQHTELLTA</sequence>
<comment type="caution">
    <text evidence="2">The sequence shown here is derived from an EMBL/GenBank/DDBJ whole genome shotgun (WGS) entry which is preliminary data.</text>
</comment>
<organism evidence="2 3">
    <name type="scientific">Popillia japonica</name>
    <name type="common">Japanese beetle</name>
    <dbReference type="NCBI Taxonomy" id="7064"/>
    <lineage>
        <taxon>Eukaryota</taxon>
        <taxon>Metazoa</taxon>
        <taxon>Ecdysozoa</taxon>
        <taxon>Arthropoda</taxon>
        <taxon>Hexapoda</taxon>
        <taxon>Insecta</taxon>
        <taxon>Pterygota</taxon>
        <taxon>Neoptera</taxon>
        <taxon>Endopterygota</taxon>
        <taxon>Coleoptera</taxon>
        <taxon>Polyphaga</taxon>
        <taxon>Scarabaeiformia</taxon>
        <taxon>Scarabaeidae</taxon>
        <taxon>Rutelinae</taxon>
        <taxon>Popillia</taxon>
    </lineage>
</organism>
<reference evidence="2 3" key="1">
    <citation type="journal article" date="2024" name="BMC Genomics">
        <title>De novo assembly and annotation of Popillia japonica's genome with initial clues to its potential as an invasive pest.</title>
        <authorList>
            <person name="Cucini C."/>
            <person name="Boschi S."/>
            <person name="Funari R."/>
            <person name="Cardaioli E."/>
            <person name="Iannotti N."/>
            <person name="Marturano G."/>
            <person name="Paoli F."/>
            <person name="Bruttini M."/>
            <person name="Carapelli A."/>
            <person name="Frati F."/>
            <person name="Nardi F."/>
        </authorList>
    </citation>
    <scope>NUCLEOTIDE SEQUENCE [LARGE SCALE GENOMIC DNA]</scope>
    <source>
        <strain evidence="2">DMR45628</strain>
    </source>
</reference>
<evidence type="ECO:0000313" key="2">
    <source>
        <dbReference type="EMBL" id="KAK9744801.1"/>
    </source>
</evidence>
<evidence type="ECO:0000313" key="3">
    <source>
        <dbReference type="Proteomes" id="UP001458880"/>
    </source>
</evidence>
<evidence type="ECO:0000256" key="1">
    <source>
        <dbReference type="SAM" id="MobiDB-lite"/>
    </source>
</evidence>
<feature type="compositionally biased region" description="Low complexity" evidence="1">
    <location>
        <begin position="104"/>
        <end position="116"/>
    </location>
</feature>
<name>A0AAW1MF49_POPJA</name>
<feature type="region of interest" description="Disordered" evidence="1">
    <location>
        <begin position="27"/>
        <end position="81"/>
    </location>
</feature>
<dbReference type="AlphaFoldDB" id="A0AAW1MF49"/>